<comment type="caution">
    <text evidence="5">The sequence shown here is derived from an EMBL/GenBank/DDBJ whole genome shotgun (WGS) entry which is preliminary data.</text>
</comment>
<dbReference type="PANTHER" id="PTHR11010">
    <property type="entry name" value="PROTEASE S28 PRO-X CARBOXYPEPTIDASE-RELATED"/>
    <property type="match status" value="1"/>
</dbReference>
<dbReference type="GO" id="GO:0006508">
    <property type="term" value="P:proteolysis"/>
    <property type="evidence" value="ECO:0007669"/>
    <property type="project" value="UniProtKB-KW"/>
</dbReference>
<evidence type="ECO:0000256" key="4">
    <source>
        <dbReference type="SAM" id="SignalP"/>
    </source>
</evidence>
<evidence type="ECO:0000256" key="2">
    <source>
        <dbReference type="ARBA" id="ARBA00022729"/>
    </source>
</evidence>
<name>A0ABW3BCX6_9ACTN</name>
<evidence type="ECO:0000256" key="3">
    <source>
        <dbReference type="ARBA" id="ARBA00022801"/>
    </source>
</evidence>
<accession>A0ABW3BCX6</accession>
<dbReference type="InterPro" id="IPR029058">
    <property type="entry name" value="AB_hydrolase_fold"/>
</dbReference>
<proteinExistence type="predicted"/>
<dbReference type="PANTHER" id="PTHR11010:SF38">
    <property type="entry name" value="LYSOSOMAL PRO-X CARBOXYPEPTIDASE"/>
    <property type="match status" value="1"/>
</dbReference>
<dbReference type="Gene3D" id="3.40.50.1820">
    <property type="entry name" value="alpha/beta hydrolase"/>
    <property type="match status" value="1"/>
</dbReference>
<dbReference type="GO" id="GO:0008233">
    <property type="term" value="F:peptidase activity"/>
    <property type="evidence" value="ECO:0007669"/>
    <property type="project" value="UniProtKB-KW"/>
</dbReference>
<keyword evidence="2 4" id="KW-0732">Signal</keyword>
<keyword evidence="1 5" id="KW-0645">Protease</keyword>
<evidence type="ECO:0000313" key="6">
    <source>
        <dbReference type="Proteomes" id="UP001596956"/>
    </source>
</evidence>
<evidence type="ECO:0000256" key="1">
    <source>
        <dbReference type="ARBA" id="ARBA00022670"/>
    </source>
</evidence>
<dbReference type="InterPro" id="IPR008761">
    <property type="entry name" value="Peptidase_S37"/>
</dbReference>
<gene>
    <name evidence="5" type="ORF">ACFQZU_02645</name>
</gene>
<reference evidence="6" key="1">
    <citation type="journal article" date="2019" name="Int. J. Syst. Evol. Microbiol.">
        <title>The Global Catalogue of Microorganisms (GCM) 10K type strain sequencing project: providing services to taxonomists for standard genome sequencing and annotation.</title>
        <authorList>
            <consortium name="The Broad Institute Genomics Platform"/>
            <consortium name="The Broad Institute Genome Sequencing Center for Infectious Disease"/>
            <person name="Wu L."/>
            <person name="Ma J."/>
        </authorList>
    </citation>
    <scope>NUCLEOTIDE SEQUENCE [LARGE SCALE GENOMIC DNA]</scope>
    <source>
        <strain evidence="6">CCUG 63369</strain>
    </source>
</reference>
<organism evidence="5 6">
    <name type="scientific">Streptomonospora algeriensis</name>
    <dbReference type="NCBI Taxonomy" id="995084"/>
    <lineage>
        <taxon>Bacteria</taxon>
        <taxon>Bacillati</taxon>
        <taxon>Actinomycetota</taxon>
        <taxon>Actinomycetes</taxon>
        <taxon>Streptosporangiales</taxon>
        <taxon>Nocardiopsidaceae</taxon>
        <taxon>Streptomonospora</taxon>
    </lineage>
</organism>
<keyword evidence="6" id="KW-1185">Reference proteome</keyword>
<dbReference type="Pfam" id="PF05576">
    <property type="entry name" value="Peptidase_S37"/>
    <property type="match status" value="1"/>
</dbReference>
<feature type="chain" id="PRO_5047186871" evidence="4">
    <location>
        <begin position="35"/>
        <end position="480"/>
    </location>
</feature>
<dbReference type="Proteomes" id="UP001596956">
    <property type="component" value="Unassembled WGS sequence"/>
</dbReference>
<keyword evidence="3" id="KW-0378">Hydrolase</keyword>
<protein>
    <submittedName>
        <fullName evidence="5">S28 family serine protease</fullName>
    </submittedName>
</protein>
<dbReference type="EMBL" id="JBHTHR010000030">
    <property type="protein sequence ID" value="MFD0800219.1"/>
    <property type="molecule type" value="Genomic_DNA"/>
</dbReference>
<feature type="signal peptide" evidence="4">
    <location>
        <begin position="1"/>
        <end position="34"/>
    </location>
</feature>
<dbReference type="SUPFAM" id="SSF53474">
    <property type="entry name" value="alpha/beta-Hydrolases"/>
    <property type="match status" value="1"/>
</dbReference>
<sequence>MIPPTPRTAASWRSAAGVLLTATALLLTTAPASADPAPAGGDITDRLEAVPGLRVIEEIDTEPGFRYFVLGYEQPADHGAPDGQSFEQRLTLLHRGFDRPTVLHTSGYNVRVGAFRSEPTRILDGNQISTEQRFFEPSRPDPADWDDLNIRQAAADHHRLVEALDDVYAQEWISTGASKGGMTSVYHRRFYPADVDGTVAYVAPNDVRDHEDHAYRRFFRTVGDDPRCQEDLEALQRAALERREELVDHYTGLAEQNDWTFDRTLGSADRAFEMLVLDTAWAFWQYQPHTEACGEVPSPEASTGELAAFLDEVAGFGFYTDQGTLPYTPYYFQAATQLGTPSVPTRHLRGLLRYPGLFQARSYLPDELNVPRFDRWAMPDIDRWVTHRSEQMLFVDGEYDPWGAEHFSVRGGKSDTMRFVAPGANHGADIAALTDEDRAEATAALRRWGGVDGEAATLADRVPELDDAGERRERIERGFR</sequence>
<evidence type="ECO:0000313" key="5">
    <source>
        <dbReference type="EMBL" id="MFD0800219.1"/>
    </source>
</evidence>